<dbReference type="Proteomes" id="UP000238314">
    <property type="component" value="Unassembled WGS sequence"/>
</dbReference>
<dbReference type="Proteomes" id="UP000186246">
    <property type="component" value="Unassembled WGS sequence"/>
</dbReference>
<sequence>MKKLSVLFAAILMMASFGTAKAQKVATLDVFGVLNAMPDKKKADTDLKAFADTKEAEIKKKMEAAQTKYDLYMKEAQTKTEAENKLRGDEMKKLQDEITAMQQKAQKDLQAKQDAAFNPIEQKLNVAIEKVSKAGGYEFVLDGNSTSLVYKNGADITDAVKKELAIK</sequence>
<evidence type="ECO:0000313" key="5">
    <source>
        <dbReference type="EMBL" id="SIT06453.1"/>
    </source>
</evidence>
<dbReference type="STRING" id="551459.SAMN05421796_11190"/>
<dbReference type="InterPro" id="IPR024930">
    <property type="entry name" value="Skp_dom_sf"/>
</dbReference>
<reference evidence="6" key="3">
    <citation type="submission" date="2017-01" db="EMBL/GenBank/DDBJ databases">
        <authorList>
            <person name="Varghese N."/>
            <person name="Submissions S."/>
        </authorList>
    </citation>
    <scope>NUCLEOTIDE SEQUENCE [LARGE SCALE GENOMIC DNA]</scope>
    <source>
        <strain evidence="6">DSM 21068</strain>
    </source>
</reference>
<dbReference type="Pfam" id="PF03938">
    <property type="entry name" value="OmpH"/>
    <property type="match status" value="1"/>
</dbReference>
<dbReference type="AlphaFoldDB" id="A0A1N7P797"/>
<comment type="similarity">
    <text evidence="1">Belongs to the Skp family.</text>
</comment>
<evidence type="ECO:0000313" key="4">
    <source>
        <dbReference type="EMBL" id="PQA94245.1"/>
    </source>
</evidence>
<dbReference type="GO" id="GO:0005829">
    <property type="term" value="C:cytosol"/>
    <property type="evidence" value="ECO:0007669"/>
    <property type="project" value="TreeGrafter"/>
</dbReference>
<protein>
    <submittedName>
        <fullName evidence="4">Molecular chaperone Skp</fullName>
    </submittedName>
    <submittedName>
        <fullName evidence="5">Periplasmic chaperone for outer membrane proteins Skp</fullName>
    </submittedName>
</protein>
<evidence type="ECO:0000313" key="6">
    <source>
        <dbReference type="Proteomes" id="UP000186246"/>
    </source>
</evidence>
<dbReference type="EMBL" id="FTOJ01000011">
    <property type="protein sequence ID" value="SIT06453.1"/>
    <property type="molecule type" value="Genomic_DNA"/>
</dbReference>
<dbReference type="OrthoDB" id="1524711at2"/>
<reference evidence="5" key="2">
    <citation type="submission" date="2017-01" db="EMBL/GenBank/DDBJ databases">
        <authorList>
            <person name="Mah S.A."/>
            <person name="Swanson W.J."/>
            <person name="Moy G.W."/>
            <person name="Vacquier V.D."/>
        </authorList>
    </citation>
    <scope>NUCLEOTIDE SEQUENCE [LARGE SCALE GENOMIC DNA]</scope>
    <source>
        <strain evidence="5">DSM 21068</strain>
    </source>
</reference>
<dbReference type="GO" id="GO:0007009">
    <property type="term" value="P:plasma membrane organization"/>
    <property type="evidence" value="ECO:0007669"/>
    <property type="project" value="InterPro"/>
</dbReference>
<evidence type="ECO:0000256" key="1">
    <source>
        <dbReference type="ARBA" id="ARBA00009091"/>
    </source>
</evidence>
<keyword evidence="2 3" id="KW-0732">Signal</keyword>
<accession>A0A1N7P797</accession>
<reference evidence="4 7" key="1">
    <citation type="submission" date="2016-11" db="EMBL/GenBank/DDBJ databases">
        <title>Whole genomes of Flavobacteriaceae.</title>
        <authorList>
            <person name="Stine C."/>
            <person name="Li C."/>
            <person name="Tadesse D."/>
        </authorList>
    </citation>
    <scope>NUCLEOTIDE SEQUENCE [LARGE SCALE GENOMIC DNA]</scope>
    <source>
        <strain evidence="4 7">DSM 21068</strain>
    </source>
</reference>
<feature type="signal peptide" evidence="3">
    <location>
        <begin position="1"/>
        <end position="22"/>
    </location>
</feature>
<feature type="chain" id="PRO_5044563944" evidence="3">
    <location>
        <begin position="23"/>
        <end position="167"/>
    </location>
</feature>
<dbReference type="PANTHER" id="PTHR35089">
    <property type="entry name" value="CHAPERONE PROTEIN SKP"/>
    <property type="match status" value="1"/>
</dbReference>
<dbReference type="RefSeq" id="WP_076452738.1">
    <property type="nucleotide sequence ID" value="NZ_FTOJ01000011.1"/>
</dbReference>
<organism evidence="5 6">
    <name type="scientific">Chryseobacterium piscicola</name>
    <dbReference type="NCBI Taxonomy" id="551459"/>
    <lineage>
        <taxon>Bacteria</taxon>
        <taxon>Pseudomonadati</taxon>
        <taxon>Bacteroidota</taxon>
        <taxon>Flavobacteriia</taxon>
        <taxon>Flavobacteriales</taxon>
        <taxon>Weeksellaceae</taxon>
        <taxon>Chryseobacterium group</taxon>
        <taxon>Chryseobacterium</taxon>
    </lineage>
</organism>
<dbReference type="GO" id="GO:0050821">
    <property type="term" value="P:protein stabilization"/>
    <property type="evidence" value="ECO:0007669"/>
    <property type="project" value="TreeGrafter"/>
</dbReference>
<dbReference type="PANTHER" id="PTHR35089:SF1">
    <property type="entry name" value="CHAPERONE PROTEIN SKP"/>
    <property type="match status" value="1"/>
</dbReference>
<dbReference type="InterPro" id="IPR005632">
    <property type="entry name" value="Chaperone_Skp"/>
</dbReference>
<name>A0A1N7P797_9FLAO</name>
<dbReference type="GO" id="GO:0051082">
    <property type="term" value="F:unfolded protein binding"/>
    <property type="evidence" value="ECO:0007669"/>
    <property type="project" value="InterPro"/>
</dbReference>
<evidence type="ECO:0000256" key="2">
    <source>
        <dbReference type="ARBA" id="ARBA00022729"/>
    </source>
</evidence>
<evidence type="ECO:0000256" key="3">
    <source>
        <dbReference type="SAM" id="SignalP"/>
    </source>
</evidence>
<dbReference type="Gene3D" id="3.30.910.20">
    <property type="entry name" value="Skp domain"/>
    <property type="match status" value="1"/>
</dbReference>
<proteinExistence type="inferred from homology"/>
<dbReference type="EMBL" id="MUGO01000010">
    <property type="protein sequence ID" value="PQA94245.1"/>
    <property type="molecule type" value="Genomic_DNA"/>
</dbReference>
<dbReference type="SUPFAM" id="SSF111384">
    <property type="entry name" value="OmpH-like"/>
    <property type="match status" value="1"/>
</dbReference>
<evidence type="ECO:0000313" key="7">
    <source>
        <dbReference type="Proteomes" id="UP000238314"/>
    </source>
</evidence>
<gene>
    <name evidence="4" type="ORF">B0A70_07290</name>
    <name evidence="5" type="ORF">SAMN05421796_11190</name>
</gene>
<keyword evidence="7" id="KW-1185">Reference proteome</keyword>
<dbReference type="SMART" id="SM00935">
    <property type="entry name" value="OmpH"/>
    <property type="match status" value="1"/>
</dbReference>